<reference evidence="9 10" key="1">
    <citation type="submission" date="2019-08" db="EMBL/GenBank/DDBJ databases">
        <title>In-depth cultivation of the pig gut microbiome towards novel bacterial diversity and tailored functional studies.</title>
        <authorList>
            <person name="Wylensek D."/>
            <person name="Hitch T.C.A."/>
            <person name="Clavel T."/>
        </authorList>
    </citation>
    <scope>NUCLEOTIDE SEQUENCE [LARGE SCALE GENOMIC DNA]</scope>
    <source>
        <strain evidence="9 10">WCA-389-WT-5B</strain>
    </source>
</reference>
<dbReference type="GO" id="GO:0004222">
    <property type="term" value="F:metalloendopeptidase activity"/>
    <property type="evidence" value="ECO:0007669"/>
    <property type="project" value="InterPro"/>
</dbReference>
<dbReference type="AlphaFoldDB" id="A0A6N7VM18"/>
<evidence type="ECO:0000313" key="10">
    <source>
        <dbReference type="Proteomes" id="UP000441455"/>
    </source>
</evidence>
<dbReference type="GO" id="GO:0016020">
    <property type="term" value="C:membrane"/>
    <property type="evidence" value="ECO:0007669"/>
    <property type="project" value="TreeGrafter"/>
</dbReference>
<evidence type="ECO:0000256" key="6">
    <source>
        <dbReference type="RuleBase" id="RU003983"/>
    </source>
</evidence>
<proteinExistence type="inferred from homology"/>
<evidence type="ECO:0000313" key="9">
    <source>
        <dbReference type="EMBL" id="MSS82050.1"/>
    </source>
</evidence>
<dbReference type="GO" id="GO:0046872">
    <property type="term" value="F:metal ion binding"/>
    <property type="evidence" value="ECO:0007669"/>
    <property type="project" value="UniProtKB-KW"/>
</dbReference>
<gene>
    <name evidence="9" type="ORF">FX155_05505</name>
</gene>
<dbReference type="GO" id="GO:0051603">
    <property type="term" value="P:proteolysis involved in protein catabolic process"/>
    <property type="evidence" value="ECO:0007669"/>
    <property type="project" value="TreeGrafter"/>
</dbReference>
<comment type="caution">
    <text evidence="9">The sequence shown here is derived from an EMBL/GenBank/DDBJ whole genome shotgun (WGS) entry which is preliminary data.</text>
</comment>
<keyword evidence="2" id="KW-0479">Metal-binding</keyword>
<keyword evidence="3 6" id="KW-0378">Hydrolase</keyword>
<feature type="region of interest" description="Disordered" evidence="7">
    <location>
        <begin position="397"/>
        <end position="418"/>
    </location>
</feature>
<dbReference type="InterPro" id="IPR001915">
    <property type="entry name" value="Peptidase_M48"/>
</dbReference>
<evidence type="ECO:0000256" key="5">
    <source>
        <dbReference type="ARBA" id="ARBA00023049"/>
    </source>
</evidence>
<evidence type="ECO:0000259" key="8">
    <source>
        <dbReference type="Pfam" id="PF01435"/>
    </source>
</evidence>
<dbReference type="Proteomes" id="UP000441455">
    <property type="component" value="Unassembled WGS sequence"/>
</dbReference>
<dbReference type="PANTHER" id="PTHR22726">
    <property type="entry name" value="METALLOENDOPEPTIDASE OMA1"/>
    <property type="match status" value="1"/>
</dbReference>
<dbReference type="PANTHER" id="PTHR22726:SF1">
    <property type="entry name" value="METALLOENDOPEPTIDASE OMA1, MITOCHONDRIAL"/>
    <property type="match status" value="1"/>
</dbReference>
<sequence length="418" mass="45995">MRLFWYKTMVVLWLFIYFLLPLEGGIPMICLHTRNLKKKLALALSGLVLTTSLTLSALPAAEAFDWSNAIGSIVLVSAQYSMLNKQVAYLDGKGRGEYLNQIKQQEGVNEDPEANAMLDRVMGRLSAAIAKTDPSIEKNPYHYFVNDSTKFNAYCTLGHNVSVNMGLFTTLNYNEDELAFVLGHELGHGEQHDPANGVKRTFPIALLAAVAGSQSNMLEAVGTNLLANLGSAKLVTLPMEKKADELGFTYATEAGYNPGAGSALWQRVMEKMGNNRETFLGTIFMPSDHPNNGSRRDKYTQRLYEYSGKHVNVDKKTGAILVNKKDLGLVQPGGDMSSRERTYLVAGSLAKVYHEQPNTQPSAEQDGSNLYFGGQRIMSLQYGDNGAQWVEKLNQAANKGKQPVKQPVVSNKKEGSSR</sequence>
<organism evidence="9 10">
    <name type="scientific">Acidaminococcus fermentans</name>
    <dbReference type="NCBI Taxonomy" id="905"/>
    <lineage>
        <taxon>Bacteria</taxon>
        <taxon>Bacillati</taxon>
        <taxon>Bacillota</taxon>
        <taxon>Negativicutes</taxon>
        <taxon>Acidaminococcales</taxon>
        <taxon>Acidaminococcaceae</taxon>
        <taxon>Acidaminococcus</taxon>
    </lineage>
</organism>
<name>A0A6N7VM18_ACIFE</name>
<keyword evidence="5 6" id="KW-0482">Metalloprotease</keyword>
<evidence type="ECO:0000256" key="1">
    <source>
        <dbReference type="ARBA" id="ARBA00022670"/>
    </source>
</evidence>
<feature type="domain" description="Peptidase M48" evidence="8">
    <location>
        <begin position="117"/>
        <end position="295"/>
    </location>
</feature>
<protein>
    <submittedName>
        <fullName evidence="9">M48 family metalloprotease</fullName>
    </submittedName>
</protein>
<evidence type="ECO:0000256" key="2">
    <source>
        <dbReference type="ARBA" id="ARBA00022723"/>
    </source>
</evidence>
<comment type="similarity">
    <text evidence="6">Belongs to the peptidase M48 family.</text>
</comment>
<dbReference type="InterPro" id="IPR051156">
    <property type="entry name" value="Mito/Outer_Membr_Metalloprot"/>
</dbReference>
<keyword evidence="1 6" id="KW-0645">Protease</keyword>
<dbReference type="EMBL" id="VULN01000006">
    <property type="protein sequence ID" value="MSS82050.1"/>
    <property type="molecule type" value="Genomic_DNA"/>
</dbReference>
<evidence type="ECO:0000256" key="3">
    <source>
        <dbReference type="ARBA" id="ARBA00022801"/>
    </source>
</evidence>
<evidence type="ECO:0000256" key="7">
    <source>
        <dbReference type="SAM" id="MobiDB-lite"/>
    </source>
</evidence>
<dbReference type="Gene3D" id="3.30.2010.10">
    <property type="entry name" value="Metalloproteases ('zincins'), catalytic domain"/>
    <property type="match status" value="1"/>
</dbReference>
<accession>A0A6N7VM18</accession>
<dbReference type="Pfam" id="PF01435">
    <property type="entry name" value="Peptidase_M48"/>
    <property type="match status" value="1"/>
</dbReference>
<comment type="cofactor">
    <cofactor evidence="6">
        <name>Zn(2+)</name>
        <dbReference type="ChEBI" id="CHEBI:29105"/>
    </cofactor>
    <text evidence="6">Binds 1 zinc ion per subunit.</text>
</comment>
<keyword evidence="4 6" id="KW-0862">Zinc</keyword>
<dbReference type="CDD" id="cd07324">
    <property type="entry name" value="M48C_Oma1-like"/>
    <property type="match status" value="1"/>
</dbReference>
<dbReference type="OrthoDB" id="1624239at2"/>
<evidence type="ECO:0000256" key="4">
    <source>
        <dbReference type="ARBA" id="ARBA00022833"/>
    </source>
</evidence>